<dbReference type="Proteomes" id="UP000092247">
    <property type="component" value="Unassembled WGS sequence"/>
</dbReference>
<evidence type="ECO:0000313" key="3">
    <source>
        <dbReference type="Proteomes" id="UP000092247"/>
    </source>
</evidence>
<keyword evidence="1" id="KW-0472">Membrane</keyword>
<evidence type="ECO:0000313" key="2">
    <source>
        <dbReference type="EMBL" id="OBU03435.1"/>
    </source>
</evidence>
<feature type="transmembrane region" description="Helical" evidence="1">
    <location>
        <begin position="20"/>
        <end position="41"/>
    </location>
</feature>
<dbReference type="PANTHER" id="PTHR41983:SF2">
    <property type="entry name" value="SHORT-CHAIN FATTY ACID TRANSPORTER-RELATED"/>
    <property type="match status" value="1"/>
</dbReference>
<keyword evidence="1" id="KW-0812">Transmembrane</keyword>
<keyword evidence="1" id="KW-1133">Transmembrane helix</keyword>
<dbReference type="PANTHER" id="PTHR41983">
    <property type="entry name" value="SHORT-CHAIN FATTY ACID TRANSPORTER-RELATED"/>
    <property type="match status" value="1"/>
</dbReference>
<organism evidence="2 3">
    <name type="scientific">Morganella psychrotolerans</name>
    <dbReference type="NCBI Taxonomy" id="368603"/>
    <lineage>
        <taxon>Bacteria</taxon>
        <taxon>Pseudomonadati</taxon>
        <taxon>Pseudomonadota</taxon>
        <taxon>Gammaproteobacteria</taxon>
        <taxon>Enterobacterales</taxon>
        <taxon>Morganellaceae</taxon>
        <taxon>Morganella</taxon>
    </lineage>
</organism>
<dbReference type="Pfam" id="PF02667">
    <property type="entry name" value="SCFA_trans"/>
    <property type="match status" value="1"/>
</dbReference>
<feature type="transmembrane region" description="Helical" evidence="1">
    <location>
        <begin position="136"/>
        <end position="162"/>
    </location>
</feature>
<proteinExistence type="predicted"/>
<reference evidence="2 3" key="1">
    <citation type="submission" date="2016-06" db="EMBL/GenBank/DDBJ databases">
        <authorList>
            <person name="Kjaerup R.B."/>
            <person name="Dalgaard T.S."/>
            <person name="Juul-Madsen H.R."/>
        </authorList>
    </citation>
    <scope>NUCLEOTIDE SEQUENCE [LARGE SCALE GENOMIC DNA]</scope>
    <source>
        <strain evidence="2 3">GCSL-Mp3</strain>
    </source>
</reference>
<dbReference type="RefSeq" id="WP_067425870.1">
    <property type="nucleotide sequence ID" value="NZ_LZEX01000043.1"/>
</dbReference>
<gene>
    <name evidence="2" type="ORF">AYY17_10700</name>
</gene>
<evidence type="ECO:0000256" key="1">
    <source>
        <dbReference type="SAM" id="Phobius"/>
    </source>
</evidence>
<sequence length="440" mass="47877">MIRSISRVMTRVVSRYLPDPLIFAMLLTMLTFIIALSLTPSTPMDLVNMWGNGFWNLLAFGMQMALIIVTGHALASSPPVKRILRMTASLAKTPVQGVMLVTFFGAIASVINWGFGLVVGAMFAREVARRVRGSDYPLLIACAYIGFMTWGGGFSGSMPLLAATPGNPVEHIAGLIPVSDTIFTRYNIFITLSLIAILPFVTRLMMPGKGDVVMVDPALLEEEPDFQKKLPPDAPVSERMEESRIITWIICLLGFSFLAMYFIKNGFNITINTVNMLFLLTGLLLHKTPMAYMRAVSSATKSTAGILVQFPFYAGIQLMMEGSGLGGLITEFFINVADKDSFPLMTFFSSALINFAVPSGGGHWVIQGPFVMPAAQALGADLGKSVMAIAYGEQWMNMVQPFWALPALAIAGLGVRDIMGYCITALLFSCPIFIIGLVFL</sequence>
<dbReference type="GO" id="GO:0005886">
    <property type="term" value="C:plasma membrane"/>
    <property type="evidence" value="ECO:0007669"/>
    <property type="project" value="TreeGrafter"/>
</dbReference>
<feature type="transmembrane region" description="Helical" evidence="1">
    <location>
        <begin position="269"/>
        <end position="285"/>
    </location>
</feature>
<comment type="caution">
    <text evidence="2">The sequence shown here is derived from an EMBL/GenBank/DDBJ whole genome shotgun (WGS) entry which is preliminary data.</text>
</comment>
<feature type="transmembrane region" description="Helical" evidence="1">
    <location>
        <begin position="95"/>
        <end position="124"/>
    </location>
</feature>
<dbReference type="NCBIfam" id="TIGR00366">
    <property type="entry name" value="TIGR00366 family protein"/>
    <property type="match status" value="1"/>
</dbReference>
<feature type="transmembrane region" description="Helical" evidence="1">
    <location>
        <begin position="418"/>
        <end position="439"/>
    </location>
</feature>
<feature type="transmembrane region" description="Helical" evidence="1">
    <location>
        <begin position="53"/>
        <end position="75"/>
    </location>
</feature>
<dbReference type="STRING" id="368603.AYY16_13340"/>
<dbReference type="InterPro" id="IPR006161">
    <property type="entry name" value="CHP00366"/>
</dbReference>
<protein>
    <submittedName>
        <fullName evidence="2">TIGR00366 family protein</fullName>
    </submittedName>
</protein>
<feature type="transmembrane region" description="Helical" evidence="1">
    <location>
        <begin position="182"/>
        <end position="201"/>
    </location>
</feature>
<name>A0A1B8H2Z0_9GAMM</name>
<accession>A0A1B8H2Z0</accession>
<dbReference type="AlphaFoldDB" id="A0A1B8H2Z0"/>
<feature type="transmembrane region" description="Helical" evidence="1">
    <location>
        <begin position="245"/>
        <end position="263"/>
    </location>
</feature>
<dbReference type="EMBL" id="LZEX01000043">
    <property type="protein sequence ID" value="OBU03435.1"/>
    <property type="molecule type" value="Genomic_DNA"/>
</dbReference>
<dbReference type="InterPro" id="IPR006160">
    <property type="entry name" value="SCFA_transpt_AtoE"/>
</dbReference>